<evidence type="ECO:0000256" key="2">
    <source>
        <dbReference type="ARBA" id="ARBA00022475"/>
    </source>
</evidence>
<dbReference type="InterPro" id="IPR016174">
    <property type="entry name" value="Di-haem_cyt_TM"/>
</dbReference>
<dbReference type="PANTHER" id="PTHR30485:SF2">
    <property type="entry name" value="BLL0597 PROTEIN"/>
    <property type="match status" value="1"/>
</dbReference>
<feature type="domain" description="Cytochrome b561 bacterial/Ni-hydrogenase" evidence="7">
    <location>
        <begin position="11"/>
        <end position="172"/>
    </location>
</feature>
<dbReference type="AlphaFoldDB" id="A0A9J7AP62"/>
<organism evidence="8 9">
    <name type="scientific">Nisaea acidiphila</name>
    <dbReference type="NCBI Taxonomy" id="1862145"/>
    <lineage>
        <taxon>Bacteria</taxon>
        <taxon>Pseudomonadati</taxon>
        <taxon>Pseudomonadota</taxon>
        <taxon>Alphaproteobacteria</taxon>
        <taxon>Rhodospirillales</taxon>
        <taxon>Thalassobaculaceae</taxon>
        <taxon>Nisaea</taxon>
    </lineage>
</organism>
<dbReference type="InterPro" id="IPR011577">
    <property type="entry name" value="Cyt_b561_bac/Ni-Hgenase"/>
</dbReference>
<dbReference type="EMBL" id="CP102480">
    <property type="protein sequence ID" value="UUX48706.1"/>
    <property type="molecule type" value="Genomic_DNA"/>
</dbReference>
<reference evidence="8" key="1">
    <citation type="submission" date="2022-08" db="EMBL/GenBank/DDBJ databases">
        <title>Nisaea acidiphila sp. nov., isolated from a marine algal debris and emended description of the genus Nisaea Urios et al. 2008.</title>
        <authorList>
            <person name="Kwon K."/>
        </authorList>
    </citation>
    <scope>NUCLEOTIDE SEQUENCE</scope>
    <source>
        <strain evidence="8">MEBiC11861</strain>
    </source>
</reference>
<dbReference type="KEGG" id="naci:NUH88_14975"/>
<protein>
    <submittedName>
        <fullName evidence="8">Cytochrome b/b6 domain-containing protein</fullName>
    </submittedName>
</protein>
<keyword evidence="3 6" id="KW-0812">Transmembrane</keyword>
<evidence type="ECO:0000256" key="4">
    <source>
        <dbReference type="ARBA" id="ARBA00022989"/>
    </source>
</evidence>
<evidence type="ECO:0000256" key="6">
    <source>
        <dbReference type="SAM" id="Phobius"/>
    </source>
</evidence>
<evidence type="ECO:0000256" key="5">
    <source>
        <dbReference type="ARBA" id="ARBA00023136"/>
    </source>
</evidence>
<keyword evidence="5 6" id="KW-0472">Membrane</keyword>
<feature type="transmembrane region" description="Helical" evidence="6">
    <location>
        <begin position="141"/>
        <end position="162"/>
    </location>
</feature>
<dbReference type="Proteomes" id="UP001060336">
    <property type="component" value="Chromosome"/>
</dbReference>
<keyword evidence="2" id="KW-1003">Cell membrane</keyword>
<dbReference type="PANTHER" id="PTHR30485">
    <property type="entry name" value="NI/FE-HYDROGENASE 1 B-TYPE CYTOCHROME SUBUNIT"/>
    <property type="match status" value="1"/>
</dbReference>
<evidence type="ECO:0000313" key="9">
    <source>
        <dbReference type="Proteomes" id="UP001060336"/>
    </source>
</evidence>
<keyword evidence="9" id="KW-1185">Reference proteome</keyword>
<feature type="transmembrane region" description="Helical" evidence="6">
    <location>
        <begin position="99"/>
        <end position="121"/>
    </location>
</feature>
<gene>
    <name evidence="8" type="ORF">NUH88_14975</name>
</gene>
<accession>A0A9J7AP62</accession>
<sequence>MTATGRTDRRVWDPLVRVTHWVIALAVLLNYAIVDEESVVHVWVGYTALAMLGLRVIWGFVGTEPARFSSFPPDPSAALAHLREMFSRPRQAHSSHNPLGALMVYALWATLFTVGGTGMVLDVVGEHGLLGEAAEEIHEVAATLLVVLAAFHVGGVVLESRLTGTNLVRRMTWHPRGRPGDG</sequence>
<dbReference type="RefSeq" id="WP_257767208.1">
    <property type="nucleotide sequence ID" value="NZ_CP102480.1"/>
</dbReference>
<proteinExistence type="predicted"/>
<name>A0A9J7AP62_9PROT</name>
<dbReference type="GO" id="GO:0009055">
    <property type="term" value="F:electron transfer activity"/>
    <property type="evidence" value="ECO:0007669"/>
    <property type="project" value="InterPro"/>
</dbReference>
<evidence type="ECO:0000313" key="8">
    <source>
        <dbReference type="EMBL" id="UUX48706.1"/>
    </source>
</evidence>
<dbReference type="GO" id="GO:0022904">
    <property type="term" value="P:respiratory electron transport chain"/>
    <property type="evidence" value="ECO:0007669"/>
    <property type="project" value="InterPro"/>
</dbReference>
<feature type="transmembrane region" description="Helical" evidence="6">
    <location>
        <begin position="15"/>
        <end position="34"/>
    </location>
</feature>
<evidence type="ECO:0000256" key="3">
    <source>
        <dbReference type="ARBA" id="ARBA00022692"/>
    </source>
</evidence>
<comment type="subcellular location">
    <subcellularLocation>
        <location evidence="1">Cell membrane</location>
        <topology evidence="1">Multi-pass membrane protein</topology>
    </subcellularLocation>
</comment>
<dbReference type="Gene3D" id="1.20.950.20">
    <property type="entry name" value="Transmembrane di-heme cytochromes, Chain C"/>
    <property type="match status" value="1"/>
</dbReference>
<dbReference type="InterPro" id="IPR051542">
    <property type="entry name" value="Hydrogenase_cytochrome"/>
</dbReference>
<dbReference type="Pfam" id="PF01292">
    <property type="entry name" value="Ni_hydr_CYTB"/>
    <property type="match status" value="1"/>
</dbReference>
<dbReference type="GO" id="GO:0005886">
    <property type="term" value="C:plasma membrane"/>
    <property type="evidence" value="ECO:0007669"/>
    <property type="project" value="UniProtKB-SubCell"/>
</dbReference>
<feature type="transmembrane region" description="Helical" evidence="6">
    <location>
        <begin position="40"/>
        <end position="61"/>
    </location>
</feature>
<evidence type="ECO:0000256" key="1">
    <source>
        <dbReference type="ARBA" id="ARBA00004651"/>
    </source>
</evidence>
<keyword evidence="4 6" id="KW-1133">Transmembrane helix</keyword>
<dbReference type="GO" id="GO:0020037">
    <property type="term" value="F:heme binding"/>
    <property type="evidence" value="ECO:0007669"/>
    <property type="project" value="TreeGrafter"/>
</dbReference>
<evidence type="ECO:0000259" key="7">
    <source>
        <dbReference type="Pfam" id="PF01292"/>
    </source>
</evidence>
<dbReference type="SUPFAM" id="SSF81342">
    <property type="entry name" value="Transmembrane di-heme cytochromes"/>
    <property type="match status" value="1"/>
</dbReference>